<feature type="non-terminal residue" evidence="1">
    <location>
        <position position="1"/>
    </location>
</feature>
<name>A0A4Y2SJ69_ARAVE</name>
<keyword evidence="2" id="KW-1185">Reference proteome</keyword>
<evidence type="ECO:0000313" key="2">
    <source>
        <dbReference type="Proteomes" id="UP000499080"/>
    </source>
</evidence>
<sequence>PRWPSGKVSVLGFQVRNPISPKIRRVWGLLHAKSYSVAKRHLAVVARKLGEGLLAQKSSSSSDRGSKLRVTYGTASAPFLATRSLKTLADELKKEFPKATDVICSDIYMDGILSGEATIEDAKNLQAQICELLLRAGFQLHKRVSNRPDLLRDLSTPSHSFDKRQDVGP</sequence>
<reference evidence="1 2" key="1">
    <citation type="journal article" date="2019" name="Sci. Rep.">
        <title>Orb-weaving spider Araneus ventricosus genome elucidates the spidroin gene catalogue.</title>
        <authorList>
            <person name="Kono N."/>
            <person name="Nakamura H."/>
            <person name="Ohtoshi R."/>
            <person name="Moran D.A.P."/>
            <person name="Shinohara A."/>
            <person name="Yoshida Y."/>
            <person name="Fujiwara M."/>
            <person name="Mori M."/>
            <person name="Tomita M."/>
            <person name="Arakawa K."/>
        </authorList>
    </citation>
    <scope>NUCLEOTIDE SEQUENCE [LARGE SCALE GENOMIC DNA]</scope>
</reference>
<dbReference type="Proteomes" id="UP000499080">
    <property type="component" value="Unassembled WGS sequence"/>
</dbReference>
<organism evidence="1 2">
    <name type="scientific">Araneus ventricosus</name>
    <name type="common">Orbweaver spider</name>
    <name type="synonym">Epeira ventricosa</name>
    <dbReference type="NCBI Taxonomy" id="182803"/>
    <lineage>
        <taxon>Eukaryota</taxon>
        <taxon>Metazoa</taxon>
        <taxon>Ecdysozoa</taxon>
        <taxon>Arthropoda</taxon>
        <taxon>Chelicerata</taxon>
        <taxon>Arachnida</taxon>
        <taxon>Araneae</taxon>
        <taxon>Araneomorphae</taxon>
        <taxon>Entelegynae</taxon>
        <taxon>Araneoidea</taxon>
        <taxon>Araneidae</taxon>
        <taxon>Araneus</taxon>
    </lineage>
</organism>
<dbReference type="EMBL" id="BGPR01022223">
    <property type="protein sequence ID" value="GBN88308.1"/>
    <property type="molecule type" value="Genomic_DNA"/>
</dbReference>
<dbReference type="OrthoDB" id="6429249at2759"/>
<evidence type="ECO:0008006" key="3">
    <source>
        <dbReference type="Google" id="ProtNLM"/>
    </source>
</evidence>
<dbReference type="AlphaFoldDB" id="A0A4Y2SJ69"/>
<proteinExistence type="predicted"/>
<protein>
    <recommendedName>
        <fullName evidence="3">Reverse transcriptase domain-containing protein</fullName>
    </recommendedName>
</protein>
<gene>
    <name evidence="1" type="ORF">AVEN_254664_1</name>
</gene>
<accession>A0A4Y2SJ69</accession>
<evidence type="ECO:0000313" key="1">
    <source>
        <dbReference type="EMBL" id="GBN88308.1"/>
    </source>
</evidence>
<comment type="caution">
    <text evidence="1">The sequence shown here is derived from an EMBL/GenBank/DDBJ whole genome shotgun (WGS) entry which is preliminary data.</text>
</comment>